<dbReference type="AlphaFoldDB" id="A0A4S8I489"/>
<evidence type="ECO:0000313" key="2">
    <source>
        <dbReference type="EMBL" id="THU42670.1"/>
    </source>
</evidence>
<feature type="compositionally biased region" description="Polar residues" evidence="1">
    <location>
        <begin position="44"/>
        <end position="56"/>
    </location>
</feature>
<reference evidence="2 3" key="1">
    <citation type="journal article" date="2019" name="Nat. Plants">
        <title>Genome sequencing of Musa balbisiana reveals subgenome evolution and function divergence in polyploid bananas.</title>
        <authorList>
            <person name="Yao X."/>
        </authorList>
    </citation>
    <scope>NUCLEOTIDE SEQUENCE [LARGE SCALE GENOMIC DNA]</scope>
    <source>
        <strain evidence="3">cv. DH-PKW</strain>
        <tissue evidence="2">Leaves</tissue>
    </source>
</reference>
<evidence type="ECO:0000313" key="3">
    <source>
        <dbReference type="Proteomes" id="UP000317650"/>
    </source>
</evidence>
<accession>A0A4S8I489</accession>
<dbReference type="EMBL" id="PYDT01000849">
    <property type="protein sequence ID" value="THU42670.1"/>
    <property type="molecule type" value="Genomic_DNA"/>
</dbReference>
<protein>
    <submittedName>
        <fullName evidence="2">Uncharacterized protein</fullName>
    </submittedName>
</protein>
<sequence>MHKAGYDHYASREKNLKQKDFNNPRYIYQNTSTPSPRNGAVNRQGIQSRNNLSGQHRGSKVVNDRGI</sequence>
<feature type="region of interest" description="Disordered" evidence="1">
    <location>
        <begin position="1"/>
        <end position="67"/>
    </location>
</feature>
<gene>
    <name evidence="2" type="ORF">C4D60_Mb00t13980</name>
</gene>
<name>A0A4S8I489_MUSBA</name>
<feature type="compositionally biased region" description="Basic and acidic residues" evidence="1">
    <location>
        <begin position="1"/>
        <end position="22"/>
    </location>
</feature>
<comment type="caution">
    <text evidence="2">The sequence shown here is derived from an EMBL/GenBank/DDBJ whole genome shotgun (WGS) entry which is preliminary data.</text>
</comment>
<evidence type="ECO:0000256" key="1">
    <source>
        <dbReference type="SAM" id="MobiDB-lite"/>
    </source>
</evidence>
<proteinExistence type="predicted"/>
<dbReference type="Proteomes" id="UP000317650">
    <property type="component" value="Unassembled WGS sequence"/>
</dbReference>
<organism evidence="2 3">
    <name type="scientific">Musa balbisiana</name>
    <name type="common">Banana</name>
    <dbReference type="NCBI Taxonomy" id="52838"/>
    <lineage>
        <taxon>Eukaryota</taxon>
        <taxon>Viridiplantae</taxon>
        <taxon>Streptophyta</taxon>
        <taxon>Embryophyta</taxon>
        <taxon>Tracheophyta</taxon>
        <taxon>Spermatophyta</taxon>
        <taxon>Magnoliopsida</taxon>
        <taxon>Liliopsida</taxon>
        <taxon>Zingiberales</taxon>
        <taxon>Musaceae</taxon>
        <taxon>Musa</taxon>
    </lineage>
</organism>
<keyword evidence="3" id="KW-1185">Reference proteome</keyword>